<feature type="signal peptide" evidence="1">
    <location>
        <begin position="1"/>
        <end position="21"/>
    </location>
</feature>
<feature type="non-terminal residue" evidence="2">
    <location>
        <position position="1"/>
    </location>
</feature>
<proteinExistence type="predicted"/>
<protein>
    <submittedName>
        <fullName evidence="2">Uncharacterized protein</fullName>
    </submittedName>
</protein>
<feature type="chain" id="PRO_5035202767" evidence="1">
    <location>
        <begin position="22"/>
        <end position="62"/>
    </location>
</feature>
<accession>A0A8J2LCU7</accession>
<dbReference type="EMBL" id="CAJVCH010479074">
    <property type="protein sequence ID" value="CAG7820459.1"/>
    <property type="molecule type" value="Genomic_DNA"/>
</dbReference>
<reference evidence="2" key="1">
    <citation type="submission" date="2021-06" db="EMBL/GenBank/DDBJ databases">
        <authorList>
            <person name="Hodson N. C."/>
            <person name="Mongue J. A."/>
            <person name="Jaron S. K."/>
        </authorList>
    </citation>
    <scope>NUCLEOTIDE SEQUENCE</scope>
</reference>
<evidence type="ECO:0000313" key="3">
    <source>
        <dbReference type="Proteomes" id="UP000708208"/>
    </source>
</evidence>
<name>A0A8J2LCU7_9HEXA</name>
<dbReference type="AlphaFoldDB" id="A0A8J2LCU7"/>
<evidence type="ECO:0000313" key="2">
    <source>
        <dbReference type="EMBL" id="CAG7820459.1"/>
    </source>
</evidence>
<sequence length="62" mass="7137">MATPFILLWAIFNLRVRATLANEKLQNSEGYTEEGFGVLRISPVWLNDLEESYKAVFQNQFG</sequence>
<evidence type="ECO:0000256" key="1">
    <source>
        <dbReference type="SAM" id="SignalP"/>
    </source>
</evidence>
<keyword evidence="1" id="KW-0732">Signal</keyword>
<gene>
    <name evidence="2" type="ORF">AFUS01_LOCUS30849</name>
</gene>
<organism evidence="2 3">
    <name type="scientific">Allacma fusca</name>
    <dbReference type="NCBI Taxonomy" id="39272"/>
    <lineage>
        <taxon>Eukaryota</taxon>
        <taxon>Metazoa</taxon>
        <taxon>Ecdysozoa</taxon>
        <taxon>Arthropoda</taxon>
        <taxon>Hexapoda</taxon>
        <taxon>Collembola</taxon>
        <taxon>Symphypleona</taxon>
        <taxon>Sminthuridae</taxon>
        <taxon>Allacma</taxon>
    </lineage>
</organism>
<comment type="caution">
    <text evidence="2">The sequence shown here is derived from an EMBL/GenBank/DDBJ whole genome shotgun (WGS) entry which is preliminary data.</text>
</comment>
<keyword evidence="3" id="KW-1185">Reference proteome</keyword>
<dbReference type="Proteomes" id="UP000708208">
    <property type="component" value="Unassembled WGS sequence"/>
</dbReference>